<feature type="domain" description="Rifampin ADP-ribosyltransferase" evidence="2">
    <location>
        <begin position="7"/>
        <end position="64"/>
    </location>
</feature>
<protein>
    <recommendedName>
        <fullName evidence="2">Rifampin ADP-ribosyltransferase domain-containing protein</fullName>
    </recommendedName>
</protein>
<dbReference type="OrthoDB" id="5509356at2"/>
<reference evidence="3 5" key="1">
    <citation type="submission" date="2018-07" db="EMBL/GenBank/DDBJ databases">
        <title>Brachybacterium saurashtrense DSM 23186 genome sequence.</title>
        <authorList>
            <person name="Guo L."/>
        </authorList>
    </citation>
    <scope>NUCLEOTIDE SEQUENCE [LARGE SCALE GENOMIC DNA]</scope>
    <source>
        <strain evidence="3 5">DSM 23186</strain>
    </source>
</reference>
<dbReference type="Proteomes" id="UP000282185">
    <property type="component" value="Unassembled WGS sequence"/>
</dbReference>
<dbReference type="Pfam" id="PF12120">
    <property type="entry name" value="Arr-ms"/>
    <property type="match status" value="1"/>
</dbReference>
<dbReference type="EMBL" id="CP031356">
    <property type="protein sequence ID" value="AXK46206.1"/>
    <property type="molecule type" value="Genomic_DNA"/>
</dbReference>
<dbReference type="AlphaFoldDB" id="A0A345YQK4"/>
<keyword evidence="5" id="KW-1185">Reference proteome</keyword>
<dbReference type="KEGG" id="bsau:DWV08_11705"/>
<evidence type="ECO:0000313" key="6">
    <source>
        <dbReference type="Proteomes" id="UP000282185"/>
    </source>
</evidence>
<evidence type="ECO:0000313" key="4">
    <source>
        <dbReference type="EMBL" id="RRR23946.1"/>
    </source>
</evidence>
<dbReference type="Proteomes" id="UP000254236">
    <property type="component" value="Chromosome"/>
</dbReference>
<organism evidence="4 6">
    <name type="scientific">Brachybacterium saurashtrense</name>
    <dbReference type="NCBI Taxonomy" id="556288"/>
    <lineage>
        <taxon>Bacteria</taxon>
        <taxon>Bacillati</taxon>
        <taxon>Actinomycetota</taxon>
        <taxon>Actinomycetes</taxon>
        <taxon>Micrococcales</taxon>
        <taxon>Dermabacteraceae</taxon>
        <taxon>Brachybacterium</taxon>
    </lineage>
</organism>
<sequence>MTGSRRLWGAQLARGEGEPRVCVVEPTGPLEDDPNVTDQRFPGNPTRSYRSLDPVRVVRELEDWPRHSDQSVRAMRAGLEEKRQAGTGEIID</sequence>
<evidence type="ECO:0000313" key="3">
    <source>
        <dbReference type="EMBL" id="AXK46206.1"/>
    </source>
</evidence>
<accession>A0A345YQK4</accession>
<evidence type="ECO:0000256" key="1">
    <source>
        <dbReference type="SAM" id="MobiDB-lite"/>
    </source>
</evidence>
<reference evidence="4 6" key="2">
    <citation type="submission" date="2018-08" db="EMBL/GenBank/DDBJ databases">
        <title>Brachybacterium saurashtrense DSM 23186.</title>
        <authorList>
            <person name="Li Y."/>
        </authorList>
    </citation>
    <scope>NUCLEOTIDE SEQUENCE [LARGE SCALE GENOMIC DNA]</scope>
    <source>
        <strain evidence="4 6">DSM 23186</strain>
    </source>
</reference>
<evidence type="ECO:0000259" key="2">
    <source>
        <dbReference type="Pfam" id="PF12120"/>
    </source>
</evidence>
<name>A0A345YQK4_9MICO</name>
<dbReference type="RefSeq" id="WP_115413956.1">
    <property type="nucleotide sequence ID" value="NZ_CP031356.1"/>
</dbReference>
<dbReference type="Gene3D" id="3.20.170.40">
    <property type="entry name" value="Rifampin ADP-ribosyltransferase domain"/>
    <property type="match status" value="1"/>
</dbReference>
<dbReference type="EMBL" id="QSWH01000002">
    <property type="protein sequence ID" value="RRR23946.1"/>
    <property type="molecule type" value="Genomic_DNA"/>
</dbReference>
<dbReference type="InterPro" id="IPR038611">
    <property type="entry name" value="Arr_sf"/>
</dbReference>
<evidence type="ECO:0000313" key="5">
    <source>
        <dbReference type="Proteomes" id="UP000254236"/>
    </source>
</evidence>
<dbReference type="InterPro" id="IPR021975">
    <property type="entry name" value="Rifampin_Arr"/>
</dbReference>
<gene>
    <name evidence="3" type="ORF">DWV08_11705</name>
    <name evidence="4" type="ORF">DXU92_03455</name>
</gene>
<proteinExistence type="predicted"/>
<feature type="region of interest" description="Disordered" evidence="1">
    <location>
        <begin position="26"/>
        <end position="48"/>
    </location>
</feature>